<evidence type="ECO:0000259" key="5">
    <source>
        <dbReference type="PROSITE" id="PS51685"/>
    </source>
</evidence>
<evidence type="ECO:0000256" key="3">
    <source>
        <dbReference type="PROSITE-ProRule" id="PRU01022"/>
    </source>
</evidence>
<dbReference type="PROSITE" id="PS51685">
    <property type="entry name" value="SAM_MT_ERG6_SMT"/>
    <property type="match status" value="1"/>
</dbReference>
<dbReference type="PANTHER" id="PTHR44068">
    <property type="entry name" value="ZGC:194242"/>
    <property type="match status" value="1"/>
</dbReference>
<reference evidence="7" key="1">
    <citation type="submission" date="2016-09" db="EMBL/GenBank/DDBJ databases">
        <authorList>
            <person name="Jeantristanb JTB J.-T."/>
            <person name="Ricardo R."/>
        </authorList>
    </citation>
    <scope>NUCLEOTIDE SEQUENCE [LARGE SCALE GENOMIC DNA]</scope>
</reference>
<dbReference type="InterPro" id="IPR050447">
    <property type="entry name" value="Erg6_SMT_methyltransf"/>
</dbReference>
<dbReference type="InterPro" id="IPR013705">
    <property type="entry name" value="Sterol_MeTrfase_C"/>
</dbReference>
<evidence type="ECO:0000256" key="1">
    <source>
        <dbReference type="ARBA" id="ARBA00022679"/>
    </source>
</evidence>
<evidence type="ECO:0000256" key="4">
    <source>
        <dbReference type="SAM" id="MobiDB-lite"/>
    </source>
</evidence>
<dbReference type="SUPFAM" id="SSF53335">
    <property type="entry name" value="S-adenosyl-L-methionine-dependent methyltransferases"/>
    <property type="match status" value="1"/>
</dbReference>
<feature type="region of interest" description="Disordered" evidence="4">
    <location>
        <begin position="1"/>
        <end position="25"/>
    </location>
</feature>
<dbReference type="GO" id="GO:0032259">
    <property type="term" value="P:methylation"/>
    <property type="evidence" value="ECO:0007669"/>
    <property type="project" value="UniProtKB-KW"/>
</dbReference>
<dbReference type="InterPro" id="IPR029063">
    <property type="entry name" value="SAM-dependent_MTases_sf"/>
</dbReference>
<proteinExistence type="inferred from homology"/>
<gene>
    <name evidence="6" type="ORF">BQ2448_7197</name>
</gene>
<name>A0A238FM88_9BASI</name>
<dbReference type="Pfam" id="PF13847">
    <property type="entry name" value="Methyltransf_31"/>
    <property type="match status" value="1"/>
</dbReference>
<dbReference type="EMBL" id="FMSP01000018">
    <property type="protein sequence ID" value="SCV73271.1"/>
    <property type="molecule type" value="Genomic_DNA"/>
</dbReference>
<dbReference type="PANTHER" id="PTHR44068:SF1">
    <property type="entry name" value="HYPOTHETICAL LOC100005854"/>
    <property type="match status" value="1"/>
</dbReference>
<sequence>MVNAPTANGTNQKDGSSTALIPKTKGDVRNRAGIASYTQHWDRNSANDTAEMTEQRKDVYTDVVNSYYDGAFEARTRGSGVRDKKVAFGGRLRPCWRCGDVERRGDSLKRCGGATELYEYGWGTSFHFCRYYKGEAFYQAIARHEHYLAAQTGIRPKMRVLDVGCGVGGPAREIARFTDAQVVGVNNNEFQVSRANKYTANAGLSDQVSFVKGDFMKLAEQFGENSFDAVYAIEATCHAPDWEGCYNQIKKVLKPGGVFGVYEWCMTDAWDPKIPHHKEIAHGIEVGDGIPEMRSIKACRTALQNVGFEILHEEDLADRDDEVKWYYPLEGDLKKCQTLWDYVIVRCAGFPWFLNDERFRTHLLSPSISTNQCWRMTRFGKFCTQNTVWALEKVGLVPKGTHDVGEALVTASVALVAGGKEKLFTPMMLFVCKKPEDK</sequence>
<organism evidence="6 7">
    <name type="scientific">Microbotryum intermedium</name>
    <dbReference type="NCBI Taxonomy" id="269621"/>
    <lineage>
        <taxon>Eukaryota</taxon>
        <taxon>Fungi</taxon>
        <taxon>Dikarya</taxon>
        <taxon>Basidiomycota</taxon>
        <taxon>Pucciniomycotina</taxon>
        <taxon>Microbotryomycetes</taxon>
        <taxon>Microbotryales</taxon>
        <taxon>Microbotryaceae</taxon>
        <taxon>Microbotryum</taxon>
    </lineage>
</organism>
<accession>A0A238FM88</accession>
<keyword evidence="1 3" id="KW-0808">Transferase</keyword>
<dbReference type="OrthoDB" id="4310724at2759"/>
<keyword evidence="3" id="KW-0489">Methyltransferase</keyword>
<protein>
    <submittedName>
        <fullName evidence="6">BQ2448_7197 protein</fullName>
    </submittedName>
</protein>
<dbReference type="GO" id="GO:0006696">
    <property type="term" value="P:ergosterol biosynthetic process"/>
    <property type="evidence" value="ECO:0007669"/>
    <property type="project" value="TreeGrafter"/>
</dbReference>
<feature type="compositionally biased region" description="Polar residues" evidence="4">
    <location>
        <begin position="1"/>
        <end position="19"/>
    </location>
</feature>
<keyword evidence="3" id="KW-0949">S-adenosyl-L-methionine</keyword>
<evidence type="ECO:0000313" key="6">
    <source>
        <dbReference type="EMBL" id="SCV73271.1"/>
    </source>
</evidence>
<evidence type="ECO:0000313" key="7">
    <source>
        <dbReference type="Proteomes" id="UP000198372"/>
    </source>
</evidence>
<dbReference type="InterPro" id="IPR030384">
    <property type="entry name" value="MeTrfase_SMT"/>
</dbReference>
<dbReference type="GO" id="GO:0003838">
    <property type="term" value="F:sterol 24-C-methyltransferase activity"/>
    <property type="evidence" value="ECO:0007669"/>
    <property type="project" value="TreeGrafter"/>
</dbReference>
<dbReference type="InterPro" id="IPR025714">
    <property type="entry name" value="Methyltranfer_dom"/>
</dbReference>
<comment type="similarity">
    <text evidence="2 3">Belongs to the class I-like SAM-binding methyltransferase superfamily. Erg6/SMT family.</text>
</comment>
<dbReference type="AlphaFoldDB" id="A0A238FM88"/>
<dbReference type="Gene3D" id="3.40.50.150">
    <property type="entry name" value="Vaccinia Virus protein VP39"/>
    <property type="match status" value="1"/>
</dbReference>
<evidence type="ECO:0000256" key="2">
    <source>
        <dbReference type="ARBA" id="ARBA00038188"/>
    </source>
</evidence>
<dbReference type="Pfam" id="PF08498">
    <property type="entry name" value="Sterol_MT_C"/>
    <property type="match status" value="1"/>
</dbReference>
<dbReference type="GO" id="GO:0005783">
    <property type="term" value="C:endoplasmic reticulum"/>
    <property type="evidence" value="ECO:0007669"/>
    <property type="project" value="TreeGrafter"/>
</dbReference>
<keyword evidence="7" id="KW-1185">Reference proteome</keyword>
<dbReference type="Proteomes" id="UP000198372">
    <property type="component" value="Unassembled WGS sequence"/>
</dbReference>
<dbReference type="FunFam" id="3.40.50.150:FF:000232">
    <property type="entry name" value="Sterol 24-C-methyltransferase erg6"/>
    <property type="match status" value="1"/>
</dbReference>
<dbReference type="STRING" id="269621.A0A238FM88"/>
<dbReference type="CDD" id="cd02440">
    <property type="entry name" value="AdoMet_MTases"/>
    <property type="match status" value="1"/>
</dbReference>
<feature type="domain" description="SAM-dependent methyltransferase Erg6/SMT-type" evidence="5">
    <location>
        <begin position="110"/>
        <end position="435"/>
    </location>
</feature>